<accession>A0ABR3H2W5</accession>
<dbReference type="CDD" id="cd04493">
    <property type="entry name" value="BRCA2DBD_OB1"/>
    <property type="match status" value="1"/>
</dbReference>
<organism evidence="9 10">
    <name type="scientific">Loxostege sticticalis</name>
    <name type="common">Beet webworm moth</name>
    <dbReference type="NCBI Taxonomy" id="481309"/>
    <lineage>
        <taxon>Eukaryota</taxon>
        <taxon>Metazoa</taxon>
        <taxon>Ecdysozoa</taxon>
        <taxon>Arthropoda</taxon>
        <taxon>Hexapoda</taxon>
        <taxon>Insecta</taxon>
        <taxon>Pterygota</taxon>
        <taxon>Neoptera</taxon>
        <taxon>Endopterygota</taxon>
        <taxon>Lepidoptera</taxon>
        <taxon>Glossata</taxon>
        <taxon>Ditrysia</taxon>
        <taxon>Pyraloidea</taxon>
        <taxon>Crambidae</taxon>
        <taxon>Pyraustinae</taxon>
        <taxon>Loxostege</taxon>
    </lineage>
</organism>
<dbReference type="InterPro" id="IPR015187">
    <property type="entry name" value="BRCA2_OB_1"/>
</dbReference>
<dbReference type="Pfam" id="PF09169">
    <property type="entry name" value="BRCA-2_helical"/>
    <property type="match status" value="1"/>
</dbReference>
<dbReference type="PROSITE" id="PS50138">
    <property type="entry name" value="BRCA2_REPEAT"/>
    <property type="match status" value="15"/>
</dbReference>
<dbReference type="InterPro" id="IPR002093">
    <property type="entry name" value="BRCA2_repeat"/>
</dbReference>
<keyword evidence="3" id="KW-0238">DNA-binding</keyword>
<protein>
    <recommendedName>
        <fullName evidence="8">Tower domain-containing protein</fullName>
    </recommendedName>
</protein>
<feature type="coiled-coil region" evidence="6">
    <location>
        <begin position="1940"/>
        <end position="2010"/>
    </location>
</feature>
<dbReference type="InterPro" id="IPR036315">
    <property type="entry name" value="BRCA2_hlx_sf"/>
</dbReference>
<name>A0ABR3H2W5_LOXSC</name>
<proteinExistence type="predicted"/>
<evidence type="ECO:0000256" key="6">
    <source>
        <dbReference type="SAM" id="Coils"/>
    </source>
</evidence>
<keyword evidence="10" id="KW-1185">Reference proteome</keyword>
<evidence type="ECO:0000256" key="3">
    <source>
        <dbReference type="ARBA" id="ARBA00023125"/>
    </source>
</evidence>
<gene>
    <name evidence="9" type="ORF">ABMA27_011331</name>
</gene>
<dbReference type="Gene3D" id="2.40.50.140">
    <property type="entry name" value="Nucleic acid-binding proteins"/>
    <property type="match status" value="4"/>
</dbReference>
<keyword evidence="4" id="KW-0233">DNA recombination</keyword>
<evidence type="ECO:0000256" key="4">
    <source>
        <dbReference type="ARBA" id="ARBA00023172"/>
    </source>
</evidence>
<dbReference type="InterPro" id="IPR015252">
    <property type="entry name" value="BRCA2_hlx"/>
</dbReference>
<dbReference type="SUPFAM" id="SSF50249">
    <property type="entry name" value="Nucleic acid-binding proteins"/>
    <property type="match status" value="3"/>
</dbReference>
<evidence type="ECO:0000313" key="9">
    <source>
        <dbReference type="EMBL" id="KAL0858900.1"/>
    </source>
</evidence>
<dbReference type="SUPFAM" id="SSF81872">
    <property type="entry name" value="BRCA2 helical domain"/>
    <property type="match status" value="1"/>
</dbReference>
<sequence>MDDTTNVIENFEEILKQNAKKQPLALYRDQNSRKEPSFQGQRLHSVKDVISKVAIQIKAIQKADVPNTSRQDRKKLDKYKRSSFVPVNMLPSDVEVPIKLPATKFETQCVSDTQLIHIIDNAEALADNNGITQEFDSTFSQTDVEKDAWVDKNYATCIENNAIHENDSPTVSNADIELNNKNTSNSKMPRKANKNSNTETKIVTTEKVENHNFVTKSNENKAFVNCDKDITQIDTQLNNNCTEMLDKCIEIETNLNVLHSEELDDDEIQPSLVFEAKKSKSPSPLVFDLETFEDFEKIAAPIIEENPDLKSAKQLINSQIIGKELFIQTDIPCEVSQIKEQLSPVLQISAERLKITNTDHTNMDLKDHNYKDRNPIERNESDDTFLKDEILFSSDEENEYLHKEFQDIPLTCALETSFYEQPDMLDKTMYVGFQTASNRSIQISTESFCKAQSILDDLEKDVSSKATLTDLVESLSVKHDMSNSLQSKMNPLAKGIRFNTKDPANVNLVEEEIDHLKRPDKRKFEGFKTVSRKKIKLSDMALARCKRVFRDIDLDDNYDTKIESEINGSPPEENVTVDFYTGSKENEVKTGVDTRFESNQQIDDDILQEFANDMSLITDDNQNTESANFETASNKDFQIPDPDVLTTRKFFNTIDFSDSILENNATSEIANKKSSSQKNENMHKVFSLKTTCNSSPEIIGFKTASNNQIKISSKALEKAKSLFQEINVCEEGEPNLNPGLEDVEDFNQPATSKDFGGFKTASNKDIKISSEVRSKNILQDIITNVCEDDLMNKPTNKEQARGFETANSKDIEMSKDAYGTLNNNDEIKKICVNQTDIDIDCHAKDFDDDLNEVFNTELLDIEKEQISEPCGFKTASNKPVNISEKALAHSKNLFKDLGVDDDLNSDYEKNMGAVPVMLMKSMTVVDMKKSVAELFVNKSTDIKPFGGFQTANNKAIKVSAKALAQSKALFKDIDNDNNFNININNKERIKPSYPTVNKTSVQILPYDSDSKDLFEDIDKDTETSNLNNDKQNKFVGFQTASKKPVEISAQALAKSKAIFKDIDDEQHIIIKNDNTNVDNISTFKGFQIASNKTVKISTEALAKSKAIFQDIDKGFDAIEYCNKNTNTDIPKFAGFQTASKKPVIISAEALSKSKALFKDIDKDIDAFEENNDKNPSSKEFKGFQTASKIPVQISEEALAKSKALFKDIKEAVIEENDTVTKKQNVPKFMGFQTASKKPVQVSDEALARSKALFKDIEEAVIEENDIVTKKQNVPKFMGFHTASKKPVQVSDEALAKSKALFKDIDERDIVEQYGKTNKDDMLKFQGFQTASRKPVEISNESLARSKALFKDIDHEGIVEKDSSTGEPKFRGFETAYKKPVQVSEEALAKSKALFKDFDGDIVFERNPTMSNKFLGFQTASNKSVKVSEEALARSKRIFDEIDGFQENNAINNKLSPFKGFETASKKKVKISEDALKKTRQIFQDIDIKYDDCKENLEDTFRDTKKLHFKRGNNKEITVSENSLKDSRQLLTDLHTPQNNKEISKKYGRVFKEDNNIDKLIDTQVINNFEQTLYSEDFSKETTPKKSKRSGSPILSCPRAKRRKFNTPYRNDSKTPTVDAKITPKHEDTLLFNKDYKKNKRYTLKNLAKVEETNKKLKPDPYILNFNMDNLLDFEFVGQRNDMTDGKFSIEDLKEYFLKMVNKKLVPIGWLDIHLKWILWKLISYEVKFTQTLNKVCTVKNVIEQLKFRYDKELYNVERPVLRKILEKDDAASKTMVLCVAGIFVDGVNVSSVTNISSNVELLLTDGWYCVKAVIDKMLAKLVYDEKITVGCKIVTNGAELMNCEQGVSPWEDTSSVRLKIYGNSTRRARWDARLGCHSNGAILTALSSVKPEGGKVSKLRLYVTRVYPMLYVEKFEDGSTVTRSERLENIHQIKYEADRQTTMEKLYEEVEKELSDQESQDSEASQLKIRKHSGSMITESQTKCLVDKSNRQREKLLQNIEERVRKKIEEKGLNVGRNVVTLLKIRVAGVEDKDSGVVVTKGFMSIWKPNDMLTEIIKEDSWIEVMNVVPTAIRYSEIHLSAGRQTVFNQSKFKESNKVKPYLKAMVRKCYPVGELSQNPTMTTDYNEIDTVGFIFQIDDESSKQPFQNMYLSDGERNIICVNFWGGLKKFGFQNVLDTGQIVSCTNLQKRAGNTRKSIPQFRVTEFTFFTKTPKNLVARNMIVEIEKKISSLDKRKYCEECVKQKNNYSNKCLTENVSPYRFNDLNLTKNKMFIDSPLVAKREDNLNLTGLDFESSFRQTQELSPKSKERKRKVNEKIARLKMIGEPPPISPISIINKSKRAFNSYKSPLAQTSVATAEKSVEISKNDIQSSPIIPMNRTYVKNVNPVKLNFSNVQDNSLDEVDHFAEEFDGSPPLSLE</sequence>
<dbReference type="InterPro" id="IPR015188">
    <property type="entry name" value="BRCA2_OB_3"/>
</dbReference>
<dbReference type="InterPro" id="IPR015205">
    <property type="entry name" value="Tower_dom"/>
</dbReference>
<keyword evidence="6" id="KW-0175">Coiled coil</keyword>
<feature type="region of interest" description="Disordered" evidence="7">
    <location>
        <begin position="1578"/>
        <end position="1619"/>
    </location>
</feature>
<dbReference type="Proteomes" id="UP001549920">
    <property type="component" value="Unassembled WGS sequence"/>
</dbReference>
<dbReference type="Pfam" id="PF09103">
    <property type="entry name" value="BRCA-2_OB1"/>
    <property type="match status" value="1"/>
</dbReference>
<evidence type="ECO:0000256" key="5">
    <source>
        <dbReference type="ARBA" id="ARBA00023204"/>
    </source>
</evidence>
<keyword evidence="1" id="KW-0677">Repeat</keyword>
<dbReference type="EMBL" id="JBEUOH010000029">
    <property type="protein sequence ID" value="KAL0858900.1"/>
    <property type="molecule type" value="Genomic_DNA"/>
</dbReference>
<dbReference type="InterPro" id="IPR015525">
    <property type="entry name" value="BRCA2"/>
</dbReference>
<reference evidence="9 10" key="1">
    <citation type="submission" date="2024-06" db="EMBL/GenBank/DDBJ databases">
        <title>A chromosome-level genome assembly of beet webworm, Loxostege sticticalis.</title>
        <authorList>
            <person name="Zhang Y."/>
        </authorList>
    </citation>
    <scope>NUCLEOTIDE SEQUENCE [LARGE SCALE GENOMIC DNA]</scope>
    <source>
        <strain evidence="9">AQ026</strain>
        <tissue evidence="9">Whole body</tissue>
    </source>
</reference>
<evidence type="ECO:0000313" key="10">
    <source>
        <dbReference type="Proteomes" id="UP001549920"/>
    </source>
</evidence>
<comment type="caution">
    <text evidence="9">The sequence shown here is derived from an EMBL/GenBank/DDBJ whole genome shotgun (WGS) entry which is preliminary data.</text>
</comment>
<feature type="domain" description="Tower" evidence="8">
    <location>
        <begin position="1912"/>
        <end position="1953"/>
    </location>
</feature>
<evidence type="ECO:0000256" key="2">
    <source>
        <dbReference type="ARBA" id="ARBA00022763"/>
    </source>
</evidence>
<dbReference type="PANTHER" id="PTHR11289:SF0">
    <property type="entry name" value="BREAST CANCER TYPE 2 SUSCEPTIBILITY PROTEIN"/>
    <property type="match status" value="1"/>
</dbReference>
<dbReference type="PANTHER" id="PTHR11289">
    <property type="entry name" value="BREAST CANCER TYPE 2 SUSCEPTIBILITY PROTEIN BRCA2"/>
    <property type="match status" value="1"/>
</dbReference>
<evidence type="ECO:0000256" key="1">
    <source>
        <dbReference type="ARBA" id="ARBA00022737"/>
    </source>
</evidence>
<keyword evidence="2" id="KW-0227">DNA damage</keyword>
<keyword evidence="5" id="KW-0234">DNA repair</keyword>
<evidence type="ECO:0000256" key="7">
    <source>
        <dbReference type="SAM" id="MobiDB-lite"/>
    </source>
</evidence>
<dbReference type="SMART" id="SM01341">
    <property type="entry name" value="Tower"/>
    <property type="match status" value="1"/>
</dbReference>
<evidence type="ECO:0000259" key="8">
    <source>
        <dbReference type="SMART" id="SM01341"/>
    </source>
</evidence>
<dbReference type="Pfam" id="PF00634">
    <property type="entry name" value="BRCA2"/>
    <property type="match status" value="13"/>
</dbReference>
<dbReference type="InterPro" id="IPR012340">
    <property type="entry name" value="NA-bd_OB-fold"/>
</dbReference>
<dbReference type="Pfam" id="PF09104">
    <property type="entry name" value="BRCA-2_OB3"/>
    <property type="match status" value="1"/>
</dbReference>